<dbReference type="OrthoDB" id="7205533at2"/>
<dbReference type="GO" id="GO:0008080">
    <property type="term" value="F:N-acetyltransferase activity"/>
    <property type="evidence" value="ECO:0007669"/>
    <property type="project" value="InterPro"/>
</dbReference>
<dbReference type="STRING" id="947013.SAMN04488109_5178"/>
<evidence type="ECO:0000313" key="4">
    <source>
        <dbReference type="Proteomes" id="UP000184212"/>
    </source>
</evidence>
<dbReference type="PANTHER" id="PTHR13947">
    <property type="entry name" value="GNAT FAMILY N-ACETYLTRANSFERASE"/>
    <property type="match status" value="1"/>
</dbReference>
<evidence type="ECO:0000313" key="3">
    <source>
        <dbReference type="EMBL" id="SHH75748.1"/>
    </source>
</evidence>
<keyword evidence="1 3" id="KW-0808">Transferase</keyword>
<dbReference type="Gene3D" id="3.40.630.30">
    <property type="match status" value="1"/>
</dbReference>
<dbReference type="AlphaFoldDB" id="A0A1M5VKP6"/>
<dbReference type="PANTHER" id="PTHR13947:SF37">
    <property type="entry name" value="LD18367P"/>
    <property type="match status" value="1"/>
</dbReference>
<dbReference type="SUPFAM" id="SSF55729">
    <property type="entry name" value="Acyl-CoA N-acyltransferases (Nat)"/>
    <property type="match status" value="1"/>
</dbReference>
<protein>
    <submittedName>
        <fullName evidence="3">Acetyltransferase (GNAT) domain-containing protein</fullName>
    </submittedName>
</protein>
<feature type="domain" description="N-acetyltransferase" evidence="2">
    <location>
        <begin position="10"/>
        <end position="167"/>
    </location>
</feature>
<evidence type="ECO:0000256" key="1">
    <source>
        <dbReference type="ARBA" id="ARBA00022679"/>
    </source>
</evidence>
<dbReference type="Proteomes" id="UP000184212">
    <property type="component" value="Unassembled WGS sequence"/>
</dbReference>
<proteinExistence type="predicted"/>
<name>A0A1M5VKP6_9BACT</name>
<dbReference type="InterPro" id="IPR050769">
    <property type="entry name" value="NAT_camello-type"/>
</dbReference>
<dbReference type="Pfam" id="PF00583">
    <property type="entry name" value="Acetyltransf_1"/>
    <property type="match status" value="1"/>
</dbReference>
<dbReference type="PROSITE" id="PS51186">
    <property type="entry name" value="GNAT"/>
    <property type="match status" value="1"/>
</dbReference>
<organism evidence="3 4">
    <name type="scientific">Chryseolinea serpens</name>
    <dbReference type="NCBI Taxonomy" id="947013"/>
    <lineage>
        <taxon>Bacteria</taxon>
        <taxon>Pseudomonadati</taxon>
        <taxon>Bacteroidota</taxon>
        <taxon>Cytophagia</taxon>
        <taxon>Cytophagales</taxon>
        <taxon>Fulvivirgaceae</taxon>
        <taxon>Chryseolinea</taxon>
    </lineage>
</organism>
<accession>A0A1M5VKP6</accession>
<dbReference type="CDD" id="cd04301">
    <property type="entry name" value="NAT_SF"/>
    <property type="match status" value="1"/>
</dbReference>
<gene>
    <name evidence="3" type="ORF">SAMN04488109_5178</name>
</gene>
<dbReference type="InterPro" id="IPR016181">
    <property type="entry name" value="Acyl_CoA_acyltransferase"/>
</dbReference>
<reference evidence="3 4" key="1">
    <citation type="submission" date="2016-11" db="EMBL/GenBank/DDBJ databases">
        <authorList>
            <person name="Jaros S."/>
            <person name="Januszkiewicz K."/>
            <person name="Wedrychowicz H."/>
        </authorList>
    </citation>
    <scope>NUCLEOTIDE SEQUENCE [LARGE SCALE GENOMIC DNA]</scope>
    <source>
        <strain evidence="3 4">DSM 24574</strain>
    </source>
</reference>
<dbReference type="InterPro" id="IPR000182">
    <property type="entry name" value="GNAT_dom"/>
</dbReference>
<keyword evidence="4" id="KW-1185">Reference proteome</keyword>
<dbReference type="RefSeq" id="WP_073140323.1">
    <property type="nucleotide sequence ID" value="NZ_FQWQ01000004.1"/>
</dbReference>
<sequence>MPTKVTLEQITIRTELKAGDIGYVIYMHGHFYGREHGFGILFETYVAQGLYEFYQHYNPERERAWVCEHEGRIIGFLLLVDRGTAAQLRYFVIHPNYRGIGLGKLLMELFMEFLKEKGYTSCYLMTTRGLLAAAALYHRFGFKLTQETPSNAFGKPVVEQRYELDLSAKS</sequence>
<dbReference type="EMBL" id="FQWQ01000004">
    <property type="protein sequence ID" value="SHH75748.1"/>
    <property type="molecule type" value="Genomic_DNA"/>
</dbReference>
<evidence type="ECO:0000259" key="2">
    <source>
        <dbReference type="PROSITE" id="PS51186"/>
    </source>
</evidence>